<proteinExistence type="predicted"/>
<protein>
    <submittedName>
        <fullName evidence="1">Uncharacterized protein</fullName>
    </submittedName>
</protein>
<organism evidence="1 2">
    <name type="scientific">Populus alba</name>
    <name type="common">White poplar</name>
    <dbReference type="NCBI Taxonomy" id="43335"/>
    <lineage>
        <taxon>Eukaryota</taxon>
        <taxon>Viridiplantae</taxon>
        <taxon>Streptophyta</taxon>
        <taxon>Embryophyta</taxon>
        <taxon>Tracheophyta</taxon>
        <taxon>Spermatophyta</taxon>
        <taxon>Magnoliopsida</taxon>
        <taxon>eudicotyledons</taxon>
        <taxon>Gunneridae</taxon>
        <taxon>Pentapetalae</taxon>
        <taxon>rosids</taxon>
        <taxon>fabids</taxon>
        <taxon>Malpighiales</taxon>
        <taxon>Salicaceae</taxon>
        <taxon>Saliceae</taxon>
        <taxon>Populus</taxon>
    </lineage>
</organism>
<reference evidence="1 2" key="1">
    <citation type="journal article" date="2024" name="Plant Biotechnol. J.">
        <title>Genome and CRISPR/Cas9 system of a widespread forest tree (Populus alba) in the world.</title>
        <authorList>
            <person name="Liu Y.J."/>
            <person name="Jiang P.F."/>
            <person name="Han X.M."/>
            <person name="Li X.Y."/>
            <person name="Wang H.M."/>
            <person name="Wang Y.J."/>
            <person name="Wang X.X."/>
            <person name="Zeng Q.Y."/>
        </authorList>
    </citation>
    <scope>NUCLEOTIDE SEQUENCE [LARGE SCALE GENOMIC DNA]</scope>
    <source>
        <strain evidence="2">cv. PAL-ZL1</strain>
    </source>
</reference>
<dbReference type="Proteomes" id="UP000309997">
    <property type="component" value="Unassembled WGS sequence"/>
</dbReference>
<keyword evidence="2" id="KW-1185">Reference proteome</keyword>
<evidence type="ECO:0000313" key="1">
    <source>
        <dbReference type="EMBL" id="KAL3586356.1"/>
    </source>
</evidence>
<comment type="caution">
    <text evidence="1">The sequence shown here is derived from an EMBL/GenBank/DDBJ whole genome shotgun (WGS) entry which is preliminary data.</text>
</comment>
<sequence>MQLPPAVALSPESSPKMLSSAPGVRKRLSLELEGYSGSCMIEEKFELAKLVVAGLFRLEFQLKALDTSKAYDFTGK</sequence>
<dbReference type="EMBL" id="RCHU02000006">
    <property type="protein sequence ID" value="KAL3586356.1"/>
    <property type="molecule type" value="Genomic_DNA"/>
</dbReference>
<accession>A0ACC4C546</accession>
<evidence type="ECO:0000313" key="2">
    <source>
        <dbReference type="Proteomes" id="UP000309997"/>
    </source>
</evidence>
<name>A0ACC4C546_POPAL</name>
<gene>
    <name evidence="1" type="ORF">D5086_013223</name>
</gene>